<evidence type="ECO:0000256" key="5">
    <source>
        <dbReference type="ARBA" id="ARBA00023273"/>
    </source>
</evidence>
<comment type="caution">
    <text evidence="9">The sequence shown here is derived from an EMBL/GenBank/DDBJ whole genome shotgun (WGS) entry which is preliminary data.</text>
</comment>
<accession>A0A934R935</accession>
<dbReference type="InterPro" id="IPR025883">
    <property type="entry name" value="Cadherin-like_domain"/>
</dbReference>
<dbReference type="InterPro" id="IPR013431">
    <property type="entry name" value="Delta_60_rpt"/>
</dbReference>
<organism evidence="9 10">
    <name type="scientific">Luteolibacter yonseiensis</name>
    <dbReference type="NCBI Taxonomy" id="1144680"/>
    <lineage>
        <taxon>Bacteria</taxon>
        <taxon>Pseudomonadati</taxon>
        <taxon>Verrucomicrobiota</taxon>
        <taxon>Verrucomicrobiia</taxon>
        <taxon>Verrucomicrobiales</taxon>
        <taxon>Verrucomicrobiaceae</taxon>
        <taxon>Luteolibacter</taxon>
    </lineage>
</organism>
<dbReference type="InterPro" id="IPR013783">
    <property type="entry name" value="Ig-like_fold"/>
</dbReference>
<feature type="signal peptide" evidence="6">
    <location>
        <begin position="1"/>
        <end position="27"/>
    </location>
</feature>
<feature type="domain" description="HYDIN/VesB/CFA65-like Ig-like" evidence="8">
    <location>
        <begin position="529"/>
        <end position="610"/>
    </location>
</feature>
<evidence type="ECO:0000256" key="1">
    <source>
        <dbReference type="ARBA" id="ARBA00004138"/>
    </source>
</evidence>
<feature type="domain" description="Cadherin-like beta-sandwich-like" evidence="7">
    <location>
        <begin position="1334"/>
        <end position="1419"/>
    </location>
</feature>
<gene>
    <name evidence="9" type="ORF">JIN84_16940</name>
</gene>
<feature type="chain" id="PRO_5037366217" evidence="6">
    <location>
        <begin position="28"/>
        <end position="2020"/>
    </location>
</feature>
<sequence>MTTHRLLTTLSLLITFLLSISFQNLHAAAGDLDHPDVSINGTILTTVLQPDGKILVGGSFTSAQGVTRNRIARINPDGTLDNGFNPNANSTVESIVVQADGKIIIGGFFTSLQPDAGVPSVTRNRIARLNPDGTLDTGFNPNANAEVLSMAEQTDGKIVIVGRFTSLQPNGATSVSDRNRIARLNADGTLDTAFNAPIYGNGGAYSLAIQADGKILVVGSFSSVAGAGRGNIARLNANGTIDATFNPNASAAVNSIAVQADGKILVGGEFNVIANNVRSGIARLNANGTVDTGFNPNANNRVYSMALQADGRILIAGHFTTLKPVGSATAIPRNYIARLEPNGTLDMGFDPKADNHVNCVALQADGGILLGGSFTTLQPNGSGAPVPQARFARLQNDPATRTLTVPTGNQVLLTSGGSAPEFVRVGFQLSTDGGDTWTFLGAGAFLGASGGWRLYDLALPAAGMIRALGVTSDGNGSTGGIISSVASFNNPPALPKIAVFTGGSTAYADERASGATAPQFPSTAVGITSVAQTFTIRNTGLAPLTGLALSVTGTNPGDFTPGMPQATLAPGATTTFTVAFSPTVMGVRSAVVNLVSNDTDKSPFIINLQGTATAATNANLSALGLSAGVLTPAFDPAVTTYSTNLPYEIKNLSVTPVKAEINAGIAVQIHGGDFIPASSGSPSDPLPLKAGLNEIVIRVTAQNGRTVKTYNVTVFRTGAVQGSLDPLMADSGVVITTVTQPDGKIILAGDFESVAGIPRGHIARLNVDGTVDTSFNPTADNVVRGVALQPDGKILICGWFTSLKPEGATASTARNRLARLNADGSVDAGFDPNPNESVHCMVLRPDGRLLIGGDFTTLQPNGAATGTVRNRIAQLNADGTLDAGFDPNVNDSVCSVVRQPDGKVLLGGYFTTIQPNGAASAISRNNIARVNEDGSLDTTFDPNANSRILCMLVQPDGKILLGGDFATLQPNGAATATTRNRIARLNADGTLDTGFNPNADYYVSSMTMEVNGRILICGGFSWLQPNDAGSATRRNKIARLNPDGTLDIDFDPNPDSDVLNVAQQADGKVLLGGGFSALYPNGSVEGFPRRGFARIINDPATQQLTVPDATRIRWMRGGSSPEVEQVTFEISTDNGTSYTLLGAGTRINGGWQLTDLSLPGGLIRARGRTSCGWRNGSAGMMQTIITYGVSPEPEISVSGNSVAITNGSVVPSTADNTDFGTVTVSGIGSTRSLSFMISNTGAAGLAVGNVTISGADAADFTVLHQPAPTVAGGDSTSFTILFDPSATGPREAVVSFTNGDGDEGSFQFNIHGTGFISNDADLVSLHPSVGMLDPVFSADTLSYSTSVAFGQTSIAVTPVQKETNASIRVRVNGESYVTVASGISSDDLNLIVGSNTIEVRVTAQDGVTVKTYTVTVTRRPMGPGDLDSLVANPGGSLYDFGTTSIYATAIQPDGRIIIAGNFTSVQSVPRNGIARLHADGSLDRGFDPGADGYVFCLAVQADGKIILGGRFTTLRPNGAANPTNRGYIARLNADGTLDQDFHAAANADVRSLAIQADEKIIMGGYFTTVHSSGSTGGVRNRIARLNPDGTVDPVFNPTANAYVSSVVVQSDGKVLLGGYFTTLQPNGSAVATTRNRIARVNADGTLDQNFDPGVNSVVNSVLVQPDGKILLGGDFGTFLPPAMAPAVRRNGMARLHSDGTLDMDFDPNFHGRVYCMALQADHGILVGGGFIMLTPNGADISTNRSFIARLQADGNVDPGFNPGADGNVFCVAQQTDGQVLFGGGFNKFQPNAVQFPVSRVRIARIINSPATQTLEVPDATQVTWTRGGSSPEVSHVTLELSTDGGKNYTPLGKATRVGTTADWRLTGLNLPTGGLLRARGRMEGFGTSLVETVTAFGNASTPLAAWRQSQFGSPANTGNGADNADSDHDGLANLIEYAFGLDPKAPDAHQLPQPLLVGGDLTATFTPPAGTGGITYGAQWSENLTDWHPAADMNTTPQRTFSVPMADRKKLYMRLTVTAP</sequence>
<comment type="subcellular location">
    <subcellularLocation>
        <location evidence="1">Cell projection</location>
        <location evidence="1">Cilium</location>
    </subcellularLocation>
    <subcellularLocation>
        <location evidence="2">Cytoplasm</location>
    </subcellularLocation>
</comment>
<evidence type="ECO:0000256" key="3">
    <source>
        <dbReference type="ARBA" id="ARBA00022490"/>
    </source>
</evidence>
<dbReference type="PANTHER" id="PTHR31778:SF2">
    <property type="entry name" value="BUD SITE SELECTION PROTEIN RAX2"/>
    <property type="match status" value="1"/>
</dbReference>
<name>A0A934R935_9BACT</name>
<dbReference type="NCBIfam" id="TIGR02608">
    <property type="entry name" value="delta_60_rpt"/>
    <property type="match status" value="18"/>
</dbReference>
<proteinExistence type="predicted"/>
<dbReference type="InterPro" id="IPR053879">
    <property type="entry name" value="HYDIN_VesB_CFA65-like_Ig"/>
</dbReference>
<reference evidence="9" key="1">
    <citation type="submission" date="2021-01" db="EMBL/GenBank/DDBJ databases">
        <title>Modified the classification status of verrucomicrobia.</title>
        <authorList>
            <person name="Feng X."/>
        </authorList>
    </citation>
    <scope>NUCLEOTIDE SEQUENCE</scope>
    <source>
        <strain evidence="9">JCM 18052</strain>
    </source>
</reference>
<dbReference type="SUPFAM" id="SSF101898">
    <property type="entry name" value="NHL repeat"/>
    <property type="match status" value="2"/>
</dbReference>
<dbReference type="Gene3D" id="2.60.40.10">
    <property type="entry name" value="Immunoglobulins"/>
    <property type="match status" value="2"/>
</dbReference>
<keyword evidence="5" id="KW-0966">Cell projection</keyword>
<dbReference type="GO" id="GO:0005737">
    <property type="term" value="C:cytoplasm"/>
    <property type="evidence" value="ECO:0007669"/>
    <property type="project" value="UniProtKB-SubCell"/>
</dbReference>
<dbReference type="Pfam" id="PF12733">
    <property type="entry name" value="Cadherin-like"/>
    <property type="match status" value="2"/>
</dbReference>
<evidence type="ECO:0000259" key="8">
    <source>
        <dbReference type="Pfam" id="PF22544"/>
    </source>
</evidence>
<evidence type="ECO:0000256" key="2">
    <source>
        <dbReference type="ARBA" id="ARBA00004496"/>
    </source>
</evidence>
<dbReference type="GO" id="GO:1902929">
    <property type="term" value="C:plasma membrane of growing cell tip"/>
    <property type="evidence" value="ECO:0007669"/>
    <property type="project" value="TreeGrafter"/>
</dbReference>
<dbReference type="RefSeq" id="WP_200352254.1">
    <property type="nucleotide sequence ID" value="NZ_BAABHZ010000001.1"/>
</dbReference>
<dbReference type="EMBL" id="JAENIK010000012">
    <property type="protein sequence ID" value="MBK1817309.1"/>
    <property type="molecule type" value="Genomic_DNA"/>
</dbReference>
<dbReference type="NCBIfam" id="NF012200">
    <property type="entry name" value="choice_anch_D"/>
    <property type="match status" value="2"/>
</dbReference>
<evidence type="ECO:0000259" key="7">
    <source>
        <dbReference type="Pfam" id="PF12733"/>
    </source>
</evidence>
<evidence type="ECO:0000256" key="4">
    <source>
        <dbReference type="ARBA" id="ARBA00023069"/>
    </source>
</evidence>
<dbReference type="Pfam" id="PF22544">
    <property type="entry name" value="HYDIN_VesB_CFA65-like_Ig"/>
    <property type="match status" value="1"/>
</dbReference>
<evidence type="ECO:0000313" key="10">
    <source>
        <dbReference type="Proteomes" id="UP000600139"/>
    </source>
</evidence>
<keyword evidence="6" id="KW-0732">Signal</keyword>
<keyword evidence="4" id="KW-0969">Cilium</keyword>
<protein>
    <submittedName>
        <fullName evidence="9">Choice-of-anchor D domain-containing protein</fullName>
    </submittedName>
</protein>
<dbReference type="Gene3D" id="2.80.10.50">
    <property type="match status" value="12"/>
</dbReference>
<dbReference type="PROSITE" id="PS50194">
    <property type="entry name" value="FILAMIN_REPEAT"/>
    <property type="match status" value="1"/>
</dbReference>
<keyword evidence="10" id="KW-1185">Reference proteome</keyword>
<dbReference type="PANTHER" id="PTHR31778">
    <property type="entry name" value="BUD SITE SELECTION PROTEIN RAX2"/>
    <property type="match status" value="1"/>
</dbReference>
<dbReference type="InterPro" id="IPR017868">
    <property type="entry name" value="Filamin/ABP280_repeat-like"/>
</dbReference>
<feature type="domain" description="Cadherin-like beta-sandwich-like" evidence="7">
    <location>
        <begin position="622"/>
        <end position="716"/>
    </location>
</feature>
<dbReference type="Pfam" id="PF17164">
    <property type="entry name" value="DUF5122"/>
    <property type="match status" value="18"/>
</dbReference>
<dbReference type="SUPFAM" id="SSF63829">
    <property type="entry name" value="Calcium-dependent phosphotriesterase"/>
    <property type="match status" value="1"/>
</dbReference>
<dbReference type="Proteomes" id="UP000600139">
    <property type="component" value="Unassembled WGS sequence"/>
</dbReference>
<evidence type="ECO:0000256" key="6">
    <source>
        <dbReference type="SAM" id="SignalP"/>
    </source>
</evidence>
<evidence type="ECO:0000313" key="9">
    <source>
        <dbReference type="EMBL" id="MBK1817309.1"/>
    </source>
</evidence>
<keyword evidence="3" id="KW-0963">Cytoplasm</keyword>